<name>A0AAD3CGY0_9STRA</name>
<gene>
    <name evidence="2" type="ORF">CTEN210_00889</name>
</gene>
<sequence>MVSAATGAAKVKATDLLKQYRHREDEEAEEEELLYRRLFAARTAHLPGNNWIQDWIMWFKNNHPLLALCCRDKRNPVGLWPRLVILLTSISFGLICTNLIYLFFRSHPESNVILLVFEAGTSNEEGERKSFQVTTESVVVWTFGSILHSLFDLGIWHLNGCACCINSVFAKIGPIVSIALSASLCAFSTLVILWRANYEDGKYDITSEVTELEEEDNSWLDLELPTRLDSFEFLVTYWIELFTVWFITYPIMATIFFSGALWKVGWGCIGGRPKEIARQATEEKKKLGLDKKETFDDDEVV</sequence>
<keyword evidence="1" id="KW-0472">Membrane</keyword>
<dbReference type="AlphaFoldDB" id="A0AAD3CGY0"/>
<feature type="transmembrane region" description="Helical" evidence="1">
    <location>
        <begin position="138"/>
        <end position="156"/>
    </location>
</feature>
<organism evidence="2 3">
    <name type="scientific">Chaetoceros tenuissimus</name>
    <dbReference type="NCBI Taxonomy" id="426638"/>
    <lineage>
        <taxon>Eukaryota</taxon>
        <taxon>Sar</taxon>
        <taxon>Stramenopiles</taxon>
        <taxon>Ochrophyta</taxon>
        <taxon>Bacillariophyta</taxon>
        <taxon>Coscinodiscophyceae</taxon>
        <taxon>Chaetocerotophycidae</taxon>
        <taxon>Chaetocerotales</taxon>
        <taxon>Chaetocerotaceae</taxon>
        <taxon>Chaetoceros</taxon>
    </lineage>
</organism>
<keyword evidence="1" id="KW-1133">Transmembrane helix</keyword>
<feature type="transmembrane region" description="Helical" evidence="1">
    <location>
        <begin position="168"/>
        <end position="194"/>
    </location>
</feature>
<feature type="transmembrane region" description="Helical" evidence="1">
    <location>
        <begin position="83"/>
        <end position="104"/>
    </location>
</feature>
<reference evidence="2 3" key="1">
    <citation type="journal article" date="2021" name="Sci. Rep.">
        <title>The genome of the diatom Chaetoceros tenuissimus carries an ancient integrated fragment of an extant virus.</title>
        <authorList>
            <person name="Hongo Y."/>
            <person name="Kimura K."/>
            <person name="Takaki Y."/>
            <person name="Yoshida Y."/>
            <person name="Baba S."/>
            <person name="Kobayashi G."/>
            <person name="Nagasaki K."/>
            <person name="Hano T."/>
            <person name="Tomaru Y."/>
        </authorList>
    </citation>
    <scope>NUCLEOTIDE SEQUENCE [LARGE SCALE GENOMIC DNA]</scope>
    <source>
        <strain evidence="2 3">NIES-3715</strain>
    </source>
</reference>
<keyword evidence="3" id="KW-1185">Reference proteome</keyword>
<protein>
    <recommendedName>
        <fullName evidence="4">Transmembrane protein</fullName>
    </recommendedName>
</protein>
<evidence type="ECO:0008006" key="4">
    <source>
        <dbReference type="Google" id="ProtNLM"/>
    </source>
</evidence>
<feature type="transmembrane region" description="Helical" evidence="1">
    <location>
        <begin position="237"/>
        <end position="262"/>
    </location>
</feature>
<dbReference type="Proteomes" id="UP001054902">
    <property type="component" value="Unassembled WGS sequence"/>
</dbReference>
<keyword evidence="1" id="KW-0812">Transmembrane</keyword>
<comment type="caution">
    <text evidence="2">The sequence shown here is derived from an EMBL/GenBank/DDBJ whole genome shotgun (WGS) entry which is preliminary data.</text>
</comment>
<proteinExistence type="predicted"/>
<dbReference type="EMBL" id="BLLK01000019">
    <property type="protein sequence ID" value="GFH44415.1"/>
    <property type="molecule type" value="Genomic_DNA"/>
</dbReference>
<evidence type="ECO:0000313" key="2">
    <source>
        <dbReference type="EMBL" id="GFH44415.1"/>
    </source>
</evidence>
<evidence type="ECO:0000256" key="1">
    <source>
        <dbReference type="SAM" id="Phobius"/>
    </source>
</evidence>
<evidence type="ECO:0000313" key="3">
    <source>
        <dbReference type="Proteomes" id="UP001054902"/>
    </source>
</evidence>
<accession>A0AAD3CGY0</accession>